<gene>
    <name evidence="3" type="ORF">PCOL08062_LOCUS10667</name>
</gene>
<dbReference type="AlphaFoldDB" id="A0A7R9TYQ6"/>
<evidence type="ECO:0000256" key="2">
    <source>
        <dbReference type="SAM" id="Phobius"/>
    </source>
</evidence>
<feature type="transmembrane region" description="Helical" evidence="2">
    <location>
        <begin position="27"/>
        <end position="49"/>
    </location>
</feature>
<keyword evidence="2" id="KW-0472">Membrane</keyword>
<dbReference type="EMBL" id="HBDZ01013916">
    <property type="protein sequence ID" value="CAD8248450.1"/>
    <property type="molecule type" value="Transcribed_RNA"/>
</dbReference>
<feature type="region of interest" description="Disordered" evidence="1">
    <location>
        <begin position="76"/>
        <end position="96"/>
    </location>
</feature>
<sequence length="96" mass="10016">MAKEVPAYFKPLIAMTADVPPDERATITYGLIGATGVVAWTLFAFVLGLGPTLAVIPSLGGAAYAFVAIDEYLPTSAAPSEDGPDMKPPSNDTWSE</sequence>
<protein>
    <submittedName>
        <fullName evidence="3">Uncharacterized protein</fullName>
    </submittedName>
</protein>
<evidence type="ECO:0000256" key="1">
    <source>
        <dbReference type="SAM" id="MobiDB-lite"/>
    </source>
</evidence>
<proteinExistence type="predicted"/>
<organism evidence="3">
    <name type="scientific">Prasinoderma coloniale</name>
    <dbReference type="NCBI Taxonomy" id="156133"/>
    <lineage>
        <taxon>Eukaryota</taxon>
        <taxon>Viridiplantae</taxon>
        <taxon>Prasinodermophyta</taxon>
        <taxon>Prasinodermophyceae</taxon>
        <taxon>Prasinodermales</taxon>
        <taxon>Prasinodermaceae</taxon>
        <taxon>Prasinoderma</taxon>
    </lineage>
</organism>
<evidence type="ECO:0000313" key="3">
    <source>
        <dbReference type="EMBL" id="CAD8248450.1"/>
    </source>
</evidence>
<accession>A0A7R9TYQ6</accession>
<keyword evidence="2" id="KW-1133">Transmembrane helix</keyword>
<name>A0A7R9TYQ6_9VIRI</name>
<keyword evidence="2" id="KW-0812">Transmembrane</keyword>
<reference evidence="3" key="1">
    <citation type="submission" date="2021-01" db="EMBL/GenBank/DDBJ databases">
        <authorList>
            <person name="Corre E."/>
            <person name="Pelletier E."/>
            <person name="Niang G."/>
            <person name="Scheremetjew M."/>
            <person name="Finn R."/>
            <person name="Kale V."/>
            <person name="Holt S."/>
            <person name="Cochrane G."/>
            <person name="Meng A."/>
            <person name="Brown T."/>
            <person name="Cohen L."/>
        </authorList>
    </citation>
    <scope>NUCLEOTIDE SEQUENCE</scope>
    <source>
        <strain evidence="3">CCMP1413</strain>
    </source>
</reference>